<dbReference type="AlphaFoldDB" id="A0A4R3Y615"/>
<organism evidence="1 2">
    <name type="scientific">Sulfurirhabdus autotrophica</name>
    <dbReference type="NCBI Taxonomy" id="1706046"/>
    <lineage>
        <taxon>Bacteria</taxon>
        <taxon>Pseudomonadati</taxon>
        <taxon>Pseudomonadota</taxon>
        <taxon>Betaproteobacteria</taxon>
        <taxon>Nitrosomonadales</taxon>
        <taxon>Sulfuricellaceae</taxon>
        <taxon>Sulfurirhabdus</taxon>
    </lineage>
</organism>
<accession>A0A4R3Y615</accession>
<dbReference type="Proteomes" id="UP000295367">
    <property type="component" value="Unassembled WGS sequence"/>
</dbReference>
<sequence length="226" mass="25295">MPKLGDYLGHILSEITVARMHADIESVRVAELYADHPLLKNMPVPRFRMPDIDIDVPVVVKEMEEPSGGVSSHGIPPVADMRKVFDKALSSVLAENRINLTDAVRSKLNTILDQRVTALTRPSETAIDTGRVSRDFISVSMKTLSTVMKPEKQAELEARLNDVLRVELIKIRKPPARLNVLVTTAEIREAGPSEVITHLRLKISEEAFEWTTIESDEGKDDRLIIE</sequence>
<comment type="caution">
    <text evidence="1">The sequence shown here is derived from an EMBL/GenBank/DDBJ whole genome shotgun (WGS) entry which is preliminary data.</text>
</comment>
<gene>
    <name evidence="1" type="ORF">EDC63_108112</name>
</gene>
<evidence type="ECO:0000313" key="2">
    <source>
        <dbReference type="Proteomes" id="UP000295367"/>
    </source>
</evidence>
<proteinExistence type="predicted"/>
<dbReference type="OrthoDB" id="7067605at2"/>
<name>A0A4R3Y615_9PROT</name>
<reference evidence="1 2" key="1">
    <citation type="submission" date="2019-03" db="EMBL/GenBank/DDBJ databases">
        <title>Genomic Encyclopedia of Type Strains, Phase IV (KMG-IV): sequencing the most valuable type-strain genomes for metagenomic binning, comparative biology and taxonomic classification.</title>
        <authorList>
            <person name="Goeker M."/>
        </authorList>
    </citation>
    <scope>NUCLEOTIDE SEQUENCE [LARGE SCALE GENOMIC DNA]</scope>
    <source>
        <strain evidence="1 2">DSM 100309</strain>
    </source>
</reference>
<dbReference type="RefSeq" id="WP_124946620.1">
    <property type="nucleotide sequence ID" value="NZ_BHVT01000037.1"/>
</dbReference>
<dbReference type="EMBL" id="SMCO01000008">
    <property type="protein sequence ID" value="TCV85904.1"/>
    <property type="molecule type" value="Genomic_DNA"/>
</dbReference>
<evidence type="ECO:0000313" key="1">
    <source>
        <dbReference type="EMBL" id="TCV85904.1"/>
    </source>
</evidence>
<keyword evidence="2" id="KW-1185">Reference proteome</keyword>
<protein>
    <submittedName>
        <fullName evidence="1">Uncharacterized protein</fullName>
    </submittedName>
</protein>